<keyword evidence="3" id="KW-1185">Reference proteome</keyword>
<proteinExistence type="predicted"/>
<protein>
    <submittedName>
        <fullName evidence="2">Sigma-w pathway protein ysdB</fullName>
    </submittedName>
</protein>
<dbReference type="AlphaFoldDB" id="A0A372LT35"/>
<organism evidence="2 3">
    <name type="scientific">Peribacillus saganii</name>
    <dbReference type="NCBI Taxonomy" id="2303992"/>
    <lineage>
        <taxon>Bacteria</taxon>
        <taxon>Bacillati</taxon>
        <taxon>Bacillota</taxon>
        <taxon>Bacilli</taxon>
        <taxon>Bacillales</taxon>
        <taxon>Bacillaceae</taxon>
        <taxon>Peribacillus</taxon>
    </lineage>
</organism>
<gene>
    <name evidence="2" type="ORF">D0469_05180</name>
</gene>
<evidence type="ECO:0000313" key="2">
    <source>
        <dbReference type="EMBL" id="RFU70714.1"/>
    </source>
</evidence>
<evidence type="ECO:0000256" key="1">
    <source>
        <dbReference type="SAM" id="Phobius"/>
    </source>
</evidence>
<dbReference type="RefSeq" id="WP_117325579.1">
    <property type="nucleotide sequence ID" value="NZ_QVTE01000012.1"/>
</dbReference>
<comment type="caution">
    <text evidence="2">The sequence shown here is derived from an EMBL/GenBank/DDBJ whole genome shotgun (WGS) entry which is preliminary data.</text>
</comment>
<sequence>MLLLIRLLLFAVIIFIIYSAIKYVINPKRKLELAHEQKSFYFLDDANNVRKNFLLTYNGVLFEGEKYLGTTDNAFEVVSIFIWPKTVTELQGLQRDDFIWIEGVIKEKYPHAAIDWKSPVKEFLKN</sequence>
<accession>A0A372LT35</accession>
<dbReference type="Proteomes" id="UP000264541">
    <property type="component" value="Unassembled WGS sequence"/>
</dbReference>
<dbReference type="EMBL" id="QVTE01000012">
    <property type="protein sequence ID" value="RFU70714.1"/>
    <property type="molecule type" value="Genomic_DNA"/>
</dbReference>
<reference evidence="2 3" key="1">
    <citation type="submission" date="2018-08" db="EMBL/GenBank/DDBJ databases">
        <title>Bacillus chawlae sp. nov., Bacillus glennii sp. nov., and Bacillus saganii sp. nov. Isolated from the Vehicle Assembly Building at Kennedy Space Center where the Viking Spacecraft were Assembled.</title>
        <authorList>
            <person name="Seuylemezian A."/>
            <person name="Vaishampayan P."/>
        </authorList>
    </citation>
    <scope>NUCLEOTIDE SEQUENCE [LARGE SCALE GENOMIC DNA]</scope>
    <source>
        <strain evidence="2 3">V47-23a</strain>
    </source>
</reference>
<evidence type="ECO:0000313" key="3">
    <source>
        <dbReference type="Proteomes" id="UP000264541"/>
    </source>
</evidence>
<feature type="transmembrane region" description="Helical" evidence="1">
    <location>
        <begin position="6"/>
        <end position="25"/>
    </location>
</feature>
<keyword evidence="1" id="KW-1133">Transmembrane helix</keyword>
<keyword evidence="1" id="KW-0472">Membrane</keyword>
<name>A0A372LT35_9BACI</name>
<dbReference type="OrthoDB" id="2735026at2"/>
<keyword evidence="1" id="KW-0812">Transmembrane</keyword>